<dbReference type="AlphaFoldDB" id="A0A8J5X6B3"/>
<comment type="caution">
    <text evidence="2">The sequence shown here is derived from an EMBL/GenBank/DDBJ whole genome shotgun (WGS) entry which is preliminary data.</text>
</comment>
<dbReference type="GO" id="GO:0032451">
    <property type="term" value="F:demethylase activity"/>
    <property type="evidence" value="ECO:0007669"/>
    <property type="project" value="InterPro"/>
</dbReference>
<evidence type="ECO:0000256" key="1">
    <source>
        <dbReference type="SAM" id="MobiDB-lite"/>
    </source>
</evidence>
<organism evidence="2 3">
    <name type="scientific">Zizania palustris</name>
    <name type="common">Northern wild rice</name>
    <dbReference type="NCBI Taxonomy" id="103762"/>
    <lineage>
        <taxon>Eukaryota</taxon>
        <taxon>Viridiplantae</taxon>
        <taxon>Streptophyta</taxon>
        <taxon>Embryophyta</taxon>
        <taxon>Tracheophyta</taxon>
        <taxon>Spermatophyta</taxon>
        <taxon>Magnoliopsida</taxon>
        <taxon>Liliopsida</taxon>
        <taxon>Poales</taxon>
        <taxon>Poaceae</taxon>
        <taxon>BOP clade</taxon>
        <taxon>Oryzoideae</taxon>
        <taxon>Oryzeae</taxon>
        <taxon>Zizaniinae</taxon>
        <taxon>Zizania</taxon>
    </lineage>
</organism>
<dbReference type="Proteomes" id="UP000729402">
    <property type="component" value="Unassembled WGS sequence"/>
</dbReference>
<gene>
    <name evidence="2" type="ORF">GUJ93_ZPchr0444g28993</name>
</gene>
<protein>
    <submittedName>
        <fullName evidence="2">Uncharacterized protein</fullName>
    </submittedName>
</protein>
<dbReference type="PANTHER" id="PTHR31447:SF0">
    <property type="entry name" value="HYDROXYPROLINE-RICH GLYCOPROTEIN FAMILY PROTEIN"/>
    <property type="match status" value="1"/>
</dbReference>
<accession>A0A8J5X6B3</accession>
<evidence type="ECO:0000313" key="2">
    <source>
        <dbReference type="EMBL" id="KAG8100907.1"/>
    </source>
</evidence>
<feature type="region of interest" description="Disordered" evidence="1">
    <location>
        <begin position="553"/>
        <end position="621"/>
    </location>
</feature>
<proteinExistence type="predicted"/>
<dbReference type="PANTHER" id="PTHR31447">
    <property type="entry name" value="HYDROXYPROLINE-RICH GLYCOPROTEIN FAMILY PROTEIN-RELATED"/>
    <property type="match status" value="1"/>
</dbReference>
<reference evidence="2" key="1">
    <citation type="journal article" date="2021" name="bioRxiv">
        <title>Whole Genome Assembly and Annotation of Northern Wild Rice, Zizania palustris L., Supports a Whole Genome Duplication in the Zizania Genus.</title>
        <authorList>
            <person name="Haas M."/>
            <person name="Kono T."/>
            <person name="Macchietto M."/>
            <person name="Millas R."/>
            <person name="McGilp L."/>
            <person name="Shao M."/>
            <person name="Duquette J."/>
            <person name="Hirsch C.N."/>
            <person name="Kimball J."/>
        </authorList>
    </citation>
    <scope>NUCLEOTIDE SEQUENCE</scope>
    <source>
        <tissue evidence="2">Fresh leaf tissue</tissue>
    </source>
</reference>
<sequence length="621" mass="66600">MSVSSPQIRFPRSEFVATDYQNPSSQPLKLPRTSPRIAAMAAPWPGWLLQVDSRDSFVTWMRGEFAAANAIIDLLLAHIRDAGGDTVLEFEAVAAAVQRRRHHWAPVVHLQHYFPVSEVALALQHASAACRGAAVAPPPRRYGGHAPRCSAGAESDDGRVKEVETSGDAIKSYQLDSHISHATESQPQKGVHVNNNGVPVPAGFVVNEVIDGRMVNVVEGLKLYKGFICLTEIGKILSVVNEAKTMRREAGLEGQTVIVAKRPMKGHGREIIQLGLLITEGPPEDEHLREVKVDPIPGLLLDLFDILVHQKIVPSNPDYCVIEFFNEGDYSHPHHPPPWYGRPICTLCLTDCDMVFGHFFEADSRGDHVGLLKLSLSAGSLLVLEGKSADVAKRALPATCKQRILLSFGKSGSRKHVQSESSLPIAPPLTPPPMPWGAALRSGNISSYPSSPKQLVYSPSNRVPVVSTPGLDQIPSNGMQTVFAAPAPVTPKAVPFASAVTLPNAAATWMAETAPRPASPRFPFQGTGVFLPPGSGHPHPAQKLGVKHADAKPYFPQESSASPSGVSACVHKANGSVSSKPTRKNDITEPKPVCNGSSDGSSSVVHDKATENTEEQNVAAE</sequence>
<reference evidence="2" key="2">
    <citation type="submission" date="2021-02" db="EMBL/GenBank/DDBJ databases">
        <authorList>
            <person name="Kimball J.A."/>
            <person name="Haas M.W."/>
            <person name="Macchietto M."/>
            <person name="Kono T."/>
            <person name="Duquette J."/>
            <person name="Shao M."/>
        </authorList>
    </citation>
    <scope>NUCLEOTIDE SEQUENCE</scope>
    <source>
        <tissue evidence="2">Fresh leaf tissue</tissue>
    </source>
</reference>
<evidence type="ECO:0000313" key="3">
    <source>
        <dbReference type="Proteomes" id="UP000729402"/>
    </source>
</evidence>
<dbReference type="OrthoDB" id="1916097at2759"/>
<keyword evidence="3" id="KW-1185">Reference proteome</keyword>
<dbReference type="GO" id="GO:0006402">
    <property type="term" value="P:mRNA catabolic process"/>
    <property type="evidence" value="ECO:0007669"/>
    <property type="project" value="InterPro"/>
</dbReference>
<name>A0A8J5X6B3_ZIZPA</name>
<dbReference type="InterPro" id="IPR044842">
    <property type="entry name" value="ALKBH9B/ALKBH10B-like"/>
</dbReference>
<dbReference type="EMBL" id="JAAALK010000031">
    <property type="protein sequence ID" value="KAG8100907.1"/>
    <property type="molecule type" value="Genomic_DNA"/>
</dbReference>
<dbReference type="GO" id="GO:0003729">
    <property type="term" value="F:mRNA binding"/>
    <property type="evidence" value="ECO:0007669"/>
    <property type="project" value="InterPro"/>
</dbReference>